<dbReference type="Gene3D" id="3.40.50.720">
    <property type="entry name" value="NAD(P)-binding Rossmann-like Domain"/>
    <property type="match status" value="1"/>
</dbReference>
<dbReference type="InterPro" id="IPR051164">
    <property type="entry name" value="NmrA-like_oxidored"/>
</dbReference>
<dbReference type="SUPFAM" id="SSF51735">
    <property type="entry name" value="NAD(P)-binding Rossmann-fold domains"/>
    <property type="match status" value="1"/>
</dbReference>
<dbReference type="GeneID" id="9673865"/>
<dbReference type="InterPro" id="IPR008030">
    <property type="entry name" value="NmrA-like"/>
</dbReference>
<dbReference type="PANTHER" id="PTHR42748">
    <property type="entry name" value="NITROGEN METABOLITE REPRESSION PROTEIN NMRA FAMILY MEMBER"/>
    <property type="match status" value="1"/>
</dbReference>
<comment type="similarity">
    <text evidence="1">Belongs to the NmrA-type oxidoreductase family.</text>
</comment>
<gene>
    <name evidence="4" type="ORF">NECHADRAFT_82198</name>
</gene>
<accession>C7ZJQ6</accession>
<dbReference type="EMBL" id="GG698935">
    <property type="protein sequence ID" value="EEU35781.1"/>
    <property type="molecule type" value="Genomic_DNA"/>
</dbReference>
<dbReference type="STRING" id="660122.C7ZJQ6"/>
<evidence type="ECO:0000313" key="5">
    <source>
        <dbReference type="Proteomes" id="UP000005206"/>
    </source>
</evidence>
<name>C7ZJQ6_FUSV7</name>
<dbReference type="eggNOG" id="KOG4169">
    <property type="taxonomic scope" value="Eukaryota"/>
</dbReference>
<organism evidence="4 5">
    <name type="scientific">Fusarium vanettenii (strain ATCC MYA-4622 / CBS 123669 / FGSC 9596 / NRRL 45880 / 77-13-4)</name>
    <name type="common">Fusarium solani subsp. pisi</name>
    <dbReference type="NCBI Taxonomy" id="660122"/>
    <lineage>
        <taxon>Eukaryota</taxon>
        <taxon>Fungi</taxon>
        <taxon>Dikarya</taxon>
        <taxon>Ascomycota</taxon>
        <taxon>Pezizomycotina</taxon>
        <taxon>Sordariomycetes</taxon>
        <taxon>Hypocreomycetidae</taxon>
        <taxon>Hypocreales</taxon>
        <taxon>Nectriaceae</taxon>
        <taxon>Fusarium</taxon>
        <taxon>Fusarium solani species complex</taxon>
        <taxon>Fusarium vanettenii</taxon>
    </lineage>
</organism>
<evidence type="ECO:0000313" key="4">
    <source>
        <dbReference type="EMBL" id="EEU35781.1"/>
    </source>
</evidence>
<evidence type="ECO:0000256" key="2">
    <source>
        <dbReference type="ARBA" id="ARBA00022857"/>
    </source>
</evidence>
<evidence type="ECO:0000256" key="1">
    <source>
        <dbReference type="ARBA" id="ARBA00006328"/>
    </source>
</evidence>
<sequence length="320" mass="35238">MPLIAVFGATGAQGGSVVDQLSKDPRWVIRGITRDANSEKARLLVSKGVQVANADMNDESSLVKALQGAEAIFAVTAITWESITQLGVEGTGEQEMNQLINVARVAAESPDLKHFIISTLPRSYEISNGRHKLPHFDYKQKAIDWIRVNTPGLWAKSTEFWAGWYVSNLHTMPLMQFRRLPMSEAHVLMLPASSSVVLPIAGDLQTNCGIIVDGILTAGSKAFDKIAICITDYCLLRDVVACFEQVTGKPAVFVEVCESSWQKLWGLSGLGFAAQLQFSKSHSNWHHFETDRVITLDDLGVREKLVDFRQALAAAKEKIL</sequence>
<dbReference type="Pfam" id="PF05368">
    <property type="entry name" value="NmrA"/>
    <property type="match status" value="1"/>
</dbReference>
<reference evidence="4 5" key="1">
    <citation type="journal article" date="2009" name="PLoS Genet.">
        <title>The genome of Nectria haematococca: contribution of supernumerary chromosomes to gene expansion.</title>
        <authorList>
            <person name="Coleman J.J."/>
            <person name="Rounsley S.D."/>
            <person name="Rodriguez-Carres M."/>
            <person name="Kuo A."/>
            <person name="Wasmann C.C."/>
            <person name="Grimwood J."/>
            <person name="Schmutz J."/>
            <person name="Taga M."/>
            <person name="White G.J."/>
            <person name="Zhou S."/>
            <person name="Schwartz D.C."/>
            <person name="Freitag M."/>
            <person name="Ma L.J."/>
            <person name="Danchin E.G."/>
            <person name="Henrissat B."/>
            <person name="Coutinho P.M."/>
            <person name="Nelson D.R."/>
            <person name="Straney D."/>
            <person name="Napoli C.A."/>
            <person name="Barker B.M."/>
            <person name="Gribskov M."/>
            <person name="Rep M."/>
            <person name="Kroken S."/>
            <person name="Molnar I."/>
            <person name="Rensing C."/>
            <person name="Kennell J.C."/>
            <person name="Zamora J."/>
            <person name="Farman M.L."/>
            <person name="Selker E.U."/>
            <person name="Salamov A."/>
            <person name="Shapiro H."/>
            <person name="Pangilinan J."/>
            <person name="Lindquist E."/>
            <person name="Lamers C."/>
            <person name="Grigoriev I.V."/>
            <person name="Geiser D.M."/>
            <person name="Covert S.F."/>
            <person name="Temporini E."/>
            <person name="Vanetten H.D."/>
        </authorList>
    </citation>
    <scope>NUCLEOTIDE SEQUENCE [LARGE SCALE GENOMIC DNA]</scope>
    <source>
        <strain evidence="5">ATCC MYA-4622 / CBS 123669 / FGSC 9596 / NRRL 45880 / 77-13-4</strain>
    </source>
</reference>
<keyword evidence="2" id="KW-0521">NADP</keyword>
<dbReference type="OrthoDB" id="300709at2759"/>
<proteinExistence type="inferred from homology"/>
<evidence type="ECO:0000259" key="3">
    <source>
        <dbReference type="Pfam" id="PF05368"/>
    </source>
</evidence>
<dbReference type="AlphaFoldDB" id="C7ZJQ6"/>
<dbReference type="RefSeq" id="XP_003041494.1">
    <property type="nucleotide sequence ID" value="XM_003041448.1"/>
</dbReference>
<protein>
    <recommendedName>
        <fullName evidence="3">NmrA-like domain-containing protein</fullName>
    </recommendedName>
</protein>
<feature type="domain" description="NmrA-like" evidence="3">
    <location>
        <begin position="3"/>
        <end position="277"/>
    </location>
</feature>
<dbReference type="VEuPathDB" id="FungiDB:NECHADRAFT_82198"/>
<dbReference type="GO" id="GO:0005634">
    <property type="term" value="C:nucleus"/>
    <property type="evidence" value="ECO:0007669"/>
    <property type="project" value="TreeGrafter"/>
</dbReference>
<dbReference type="Gene3D" id="3.90.25.10">
    <property type="entry name" value="UDP-galactose 4-epimerase, domain 1"/>
    <property type="match status" value="1"/>
</dbReference>
<dbReference type="KEGG" id="nhe:NECHADRAFT_82198"/>
<dbReference type="OMA" id="GMEFWDM"/>
<dbReference type="InterPro" id="IPR036291">
    <property type="entry name" value="NAD(P)-bd_dom_sf"/>
</dbReference>
<dbReference type="HOGENOM" id="CLU_007383_8_6_1"/>
<dbReference type="Proteomes" id="UP000005206">
    <property type="component" value="Chromosome 7"/>
</dbReference>
<dbReference type="PANTHER" id="PTHR42748:SF28">
    <property type="entry name" value="NMRA-LIKE DOMAIN-CONTAINING PROTEIN"/>
    <property type="match status" value="1"/>
</dbReference>
<keyword evidence="5" id="KW-1185">Reference proteome</keyword>
<dbReference type="InParanoid" id="C7ZJQ6"/>